<keyword evidence="3" id="KW-1185">Reference proteome</keyword>
<feature type="domain" description="Mutator-like transposase" evidence="1">
    <location>
        <begin position="3"/>
        <end position="102"/>
    </location>
</feature>
<name>A0AA38M8J8_9CUCU</name>
<gene>
    <name evidence="2" type="ORF">Zmor_024164</name>
</gene>
<dbReference type="InterPro" id="IPR049012">
    <property type="entry name" value="Mutator_transp_dom"/>
</dbReference>
<accession>A0AA38M8J8</accession>
<evidence type="ECO:0000259" key="1">
    <source>
        <dbReference type="Pfam" id="PF20700"/>
    </source>
</evidence>
<sequence length="111" mass="12458">MFMKSEKRRGLYSDIYFKCGMCNAVFCISTDDQNSTKIDVNMGAVSGIVSLGGGFSKLEEILACMDIPCMSKVFYSKMHERVSDEWKETAMEKMKAAVEKKAAYAPIFYAC</sequence>
<evidence type="ECO:0000313" key="3">
    <source>
        <dbReference type="Proteomes" id="UP001168821"/>
    </source>
</evidence>
<organism evidence="2 3">
    <name type="scientific">Zophobas morio</name>
    <dbReference type="NCBI Taxonomy" id="2755281"/>
    <lineage>
        <taxon>Eukaryota</taxon>
        <taxon>Metazoa</taxon>
        <taxon>Ecdysozoa</taxon>
        <taxon>Arthropoda</taxon>
        <taxon>Hexapoda</taxon>
        <taxon>Insecta</taxon>
        <taxon>Pterygota</taxon>
        <taxon>Neoptera</taxon>
        <taxon>Endopterygota</taxon>
        <taxon>Coleoptera</taxon>
        <taxon>Polyphaga</taxon>
        <taxon>Cucujiformia</taxon>
        <taxon>Tenebrionidae</taxon>
        <taxon>Zophobas</taxon>
    </lineage>
</organism>
<dbReference type="AlphaFoldDB" id="A0AA38M8J8"/>
<comment type="caution">
    <text evidence="2">The sequence shown here is derived from an EMBL/GenBank/DDBJ whole genome shotgun (WGS) entry which is preliminary data.</text>
</comment>
<protein>
    <recommendedName>
        <fullName evidence="1">Mutator-like transposase domain-containing protein</fullName>
    </recommendedName>
</protein>
<reference evidence="2" key="1">
    <citation type="journal article" date="2023" name="G3 (Bethesda)">
        <title>Whole genome assemblies of Zophobas morio and Tenebrio molitor.</title>
        <authorList>
            <person name="Kaur S."/>
            <person name="Stinson S.A."/>
            <person name="diCenzo G.C."/>
        </authorList>
    </citation>
    <scope>NUCLEOTIDE SEQUENCE</scope>
    <source>
        <strain evidence="2">QUZm001</strain>
    </source>
</reference>
<evidence type="ECO:0000313" key="2">
    <source>
        <dbReference type="EMBL" id="KAJ3646582.1"/>
    </source>
</evidence>
<dbReference type="Pfam" id="PF20700">
    <property type="entry name" value="Mutator"/>
    <property type="match status" value="1"/>
</dbReference>
<dbReference type="Proteomes" id="UP001168821">
    <property type="component" value="Unassembled WGS sequence"/>
</dbReference>
<proteinExistence type="predicted"/>
<dbReference type="EMBL" id="JALNTZ010000007">
    <property type="protein sequence ID" value="KAJ3646582.1"/>
    <property type="molecule type" value="Genomic_DNA"/>
</dbReference>